<name>A0A8S5TBU3_9CAUD</name>
<protein>
    <submittedName>
        <fullName evidence="1">Uncharacterized protein</fullName>
    </submittedName>
</protein>
<proteinExistence type="predicted"/>
<reference evidence="1" key="1">
    <citation type="journal article" date="2021" name="Proc. Natl. Acad. Sci. U.S.A.">
        <title>A Catalog of Tens of Thousands of Viruses from Human Metagenomes Reveals Hidden Associations with Chronic Diseases.</title>
        <authorList>
            <person name="Tisza M.J."/>
            <person name="Buck C.B."/>
        </authorList>
    </citation>
    <scope>NUCLEOTIDE SEQUENCE</scope>
    <source>
        <strain evidence="1">CtNZc11</strain>
    </source>
</reference>
<dbReference type="EMBL" id="BK032797">
    <property type="protein sequence ID" value="DAF60788.1"/>
    <property type="molecule type" value="Genomic_DNA"/>
</dbReference>
<accession>A0A8S5TBU3</accession>
<organism evidence="1">
    <name type="scientific">Siphoviridae sp. ctNZc11</name>
    <dbReference type="NCBI Taxonomy" id="2827858"/>
    <lineage>
        <taxon>Viruses</taxon>
        <taxon>Duplodnaviria</taxon>
        <taxon>Heunggongvirae</taxon>
        <taxon>Uroviricota</taxon>
        <taxon>Caudoviricetes</taxon>
    </lineage>
</organism>
<evidence type="ECO:0000313" key="1">
    <source>
        <dbReference type="EMBL" id="DAF60788.1"/>
    </source>
</evidence>
<sequence length="43" mass="5345">MMENNGVYKHCMNCKYFRYSHVHNSDSKSYVCEIKHKYFDFFL</sequence>